<dbReference type="SUPFAM" id="SSF57716">
    <property type="entry name" value="Glucocorticoid receptor-like (DNA-binding domain)"/>
    <property type="match status" value="1"/>
</dbReference>
<keyword evidence="15" id="KW-1185">Reference proteome</keyword>
<feature type="domain" description="C2H2-type" evidence="12">
    <location>
        <begin position="451"/>
        <end position="478"/>
    </location>
</feature>
<dbReference type="PROSITE" id="PS50157">
    <property type="entry name" value="ZINC_FINGER_C2H2_2"/>
    <property type="match status" value="4"/>
</dbReference>
<dbReference type="InterPro" id="IPR036236">
    <property type="entry name" value="Znf_C2H2_sf"/>
</dbReference>
<evidence type="ECO:0000313" key="14">
    <source>
        <dbReference type="EnsemblMetazoa" id="AALFPA23_017988.P26399"/>
    </source>
</evidence>
<dbReference type="PANTHER" id="PTHR16515">
    <property type="entry name" value="PR DOMAIN ZINC FINGER PROTEIN"/>
    <property type="match status" value="1"/>
</dbReference>
<dbReference type="InterPro" id="IPR012934">
    <property type="entry name" value="Znf_AD"/>
</dbReference>
<evidence type="ECO:0000259" key="13">
    <source>
        <dbReference type="PROSITE" id="PS51915"/>
    </source>
</evidence>
<feature type="binding site" evidence="11">
    <location>
        <position position="75"/>
    </location>
    <ligand>
        <name>Zn(2+)</name>
        <dbReference type="ChEBI" id="CHEBI:29105"/>
    </ligand>
</feature>
<proteinExistence type="predicted"/>
<evidence type="ECO:0000256" key="4">
    <source>
        <dbReference type="ARBA" id="ARBA00022771"/>
    </source>
</evidence>
<dbReference type="Proteomes" id="UP000069940">
    <property type="component" value="Unassembled WGS sequence"/>
</dbReference>
<dbReference type="PROSITE" id="PS51915">
    <property type="entry name" value="ZAD"/>
    <property type="match status" value="1"/>
</dbReference>
<keyword evidence="4 10" id="KW-0863">Zinc-finger</keyword>
<keyword evidence="9" id="KW-0539">Nucleus</keyword>
<evidence type="ECO:0000256" key="2">
    <source>
        <dbReference type="ARBA" id="ARBA00022723"/>
    </source>
</evidence>
<feature type="binding site" evidence="11">
    <location>
        <position position="78"/>
    </location>
    <ligand>
        <name>Zn(2+)</name>
        <dbReference type="ChEBI" id="CHEBI:29105"/>
    </ligand>
</feature>
<dbReference type="Pfam" id="PF00096">
    <property type="entry name" value="zf-C2H2"/>
    <property type="match status" value="1"/>
</dbReference>
<accession>A0ABM1ZFL6</accession>
<evidence type="ECO:0000256" key="3">
    <source>
        <dbReference type="ARBA" id="ARBA00022737"/>
    </source>
</evidence>
<name>A0ABM1ZFL6_AEDAL</name>
<keyword evidence="2 11" id="KW-0479">Metal-binding</keyword>
<keyword evidence="8" id="KW-0804">Transcription</keyword>
<dbReference type="InterPro" id="IPR013087">
    <property type="entry name" value="Znf_C2H2_type"/>
</dbReference>
<sequence>MQPTWYSHCQCTIPGKSGTCALLPYSPTLIPKVRNSVKTTSCVRFWRTYANNPFLSRQQDMDVPYRSVINDPHQCRLCLRVCDDTFLESIFSGQEYSIAHQIFECTSIRVTQQDNLTKICRNCAALLFITTEFRNACFKTNRLLLEDFVILEVGEWMDEAPRKALESCSELIVKHKQQVDYLYDSIVPDSESYLAGSLEIERELFNSAKTGGEGKEGREIGVAEDLPVVAPEEPDPEIIQEITKFLEAQQTIGEGGMCQVCSLDVGQKVPEDTVDVVRRYFKGRSAQTLWICNMCRQCLEMVSLWHDSFRSKAVSKMSYKLNNIKETQRHLLKQFRDLNAQLDKAASKKPVKPKSIEEKTSKRKKVSCTVCEKQYDSWKMKAHMNEHEKKKPYECDHPGCSSAFSGVDLLNRHKKLWHSDYFYRSCSTCGKKCKTQGIYNTHISYHEDPKLPCEVCGKLMRNKRSMWKHMKSHQTPENREHVCGVCNKRFALAYTLRVHQRIHTNEKPFLCGECGKQFQYNCLLKNHIERYHSEEPVEVKELE</sequence>
<dbReference type="SMART" id="SM00868">
    <property type="entry name" value="zf-AD"/>
    <property type="match status" value="2"/>
</dbReference>
<dbReference type="PROSITE" id="PS00028">
    <property type="entry name" value="ZINC_FINGER_C2H2_1"/>
    <property type="match status" value="5"/>
</dbReference>
<keyword evidence="6" id="KW-0805">Transcription regulation</keyword>
<evidence type="ECO:0000256" key="6">
    <source>
        <dbReference type="ARBA" id="ARBA00023015"/>
    </source>
</evidence>
<dbReference type="PANTHER" id="PTHR16515:SF49">
    <property type="entry name" value="GASTRULA ZINC FINGER PROTEIN XLCGF49.1-LIKE-RELATED"/>
    <property type="match status" value="1"/>
</dbReference>
<evidence type="ECO:0000256" key="5">
    <source>
        <dbReference type="ARBA" id="ARBA00022833"/>
    </source>
</evidence>
<dbReference type="Pfam" id="PF07776">
    <property type="entry name" value="zf-AD"/>
    <property type="match status" value="1"/>
</dbReference>
<keyword evidence="5 11" id="KW-0862">Zinc</keyword>
<dbReference type="Gene3D" id="3.30.160.60">
    <property type="entry name" value="Classic Zinc Finger"/>
    <property type="match status" value="4"/>
</dbReference>
<evidence type="ECO:0000256" key="7">
    <source>
        <dbReference type="ARBA" id="ARBA00023125"/>
    </source>
</evidence>
<keyword evidence="7" id="KW-0238">DNA-binding</keyword>
<feature type="domain" description="C2H2-type" evidence="12">
    <location>
        <begin position="393"/>
        <end position="419"/>
    </location>
</feature>
<evidence type="ECO:0000256" key="8">
    <source>
        <dbReference type="ARBA" id="ARBA00023163"/>
    </source>
</evidence>
<comment type="subcellular location">
    <subcellularLocation>
        <location evidence="1">Nucleus</location>
    </subcellularLocation>
</comment>
<dbReference type="GeneID" id="109428386"/>
<evidence type="ECO:0008006" key="16">
    <source>
        <dbReference type="Google" id="ProtNLM"/>
    </source>
</evidence>
<evidence type="ECO:0000256" key="9">
    <source>
        <dbReference type="ARBA" id="ARBA00023242"/>
    </source>
</evidence>
<feature type="domain" description="ZAD" evidence="13">
    <location>
        <begin position="73"/>
        <end position="147"/>
    </location>
</feature>
<evidence type="ECO:0000256" key="10">
    <source>
        <dbReference type="PROSITE-ProRule" id="PRU00042"/>
    </source>
</evidence>
<reference evidence="14" key="2">
    <citation type="submission" date="2025-05" db="UniProtKB">
        <authorList>
            <consortium name="EnsemblMetazoa"/>
        </authorList>
    </citation>
    <scope>IDENTIFICATION</scope>
    <source>
        <strain evidence="14">Foshan</strain>
    </source>
</reference>
<evidence type="ECO:0000256" key="1">
    <source>
        <dbReference type="ARBA" id="ARBA00004123"/>
    </source>
</evidence>
<feature type="binding site" evidence="11">
    <location>
        <position position="123"/>
    </location>
    <ligand>
        <name>Zn(2+)</name>
        <dbReference type="ChEBI" id="CHEBI:29105"/>
    </ligand>
</feature>
<dbReference type="InterPro" id="IPR050331">
    <property type="entry name" value="Zinc_finger"/>
</dbReference>
<feature type="binding site" evidence="11">
    <location>
        <position position="120"/>
    </location>
    <ligand>
        <name>Zn(2+)</name>
        <dbReference type="ChEBI" id="CHEBI:29105"/>
    </ligand>
</feature>
<evidence type="ECO:0000313" key="15">
    <source>
        <dbReference type="Proteomes" id="UP000069940"/>
    </source>
</evidence>
<evidence type="ECO:0000259" key="12">
    <source>
        <dbReference type="PROSITE" id="PS50157"/>
    </source>
</evidence>
<organism evidence="14 15">
    <name type="scientific">Aedes albopictus</name>
    <name type="common">Asian tiger mosquito</name>
    <name type="synonym">Stegomyia albopicta</name>
    <dbReference type="NCBI Taxonomy" id="7160"/>
    <lineage>
        <taxon>Eukaryota</taxon>
        <taxon>Metazoa</taxon>
        <taxon>Ecdysozoa</taxon>
        <taxon>Arthropoda</taxon>
        <taxon>Hexapoda</taxon>
        <taxon>Insecta</taxon>
        <taxon>Pterygota</taxon>
        <taxon>Neoptera</taxon>
        <taxon>Endopterygota</taxon>
        <taxon>Diptera</taxon>
        <taxon>Nematocera</taxon>
        <taxon>Culicoidea</taxon>
        <taxon>Culicidae</taxon>
        <taxon>Culicinae</taxon>
        <taxon>Aedini</taxon>
        <taxon>Aedes</taxon>
        <taxon>Stegomyia</taxon>
    </lineage>
</organism>
<reference evidence="15" key="1">
    <citation type="journal article" date="2015" name="Proc. Natl. Acad. Sci. U.S.A.">
        <title>Genome sequence of the Asian Tiger mosquito, Aedes albopictus, reveals insights into its biology, genetics, and evolution.</title>
        <authorList>
            <person name="Chen X.G."/>
            <person name="Jiang X."/>
            <person name="Gu J."/>
            <person name="Xu M."/>
            <person name="Wu Y."/>
            <person name="Deng Y."/>
            <person name="Zhang C."/>
            <person name="Bonizzoni M."/>
            <person name="Dermauw W."/>
            <person name="Vontas J."/>
            <person name="Armbruster P."/>
            <person name="Huang X."/>
            <person name="Yang Y."/>
            <person name="Zhang H."/>
            <person name="He W."/>
            <person name="Peng H."/>
            <person name="Liu Y."/>
            <person name="Wu K."/>
            <person name="Chen J."/>
            <person name="Lirakis M."/>
            <person name="Topalis P."/>
            <person name="Van Leeuwen T."/>
            <person name="Hall A.B."/>
            <person name="Jiang X."/>
            <person name="Thorpe C."/>
            <person name="Mueller R.L."/>
            <person name="Sun C."/>
            <person name="Waterhouse R.M."/>
            <person name="Yan G."/>
            <person name="Tu Z.J."/>
            <person name="Fang X."/>
            <person name="James A.A."/>
        </authorList>
    </citation>
    <scope>NUCLEOTIDE SEQUENCE [LARGE SCALE GENOMIC DNA]</scope>
    <source>
        <strain evidence="15">Foshan</strain>
    </source>
</reference>
<feature type="domain" description="C2H2-type" evidence="12">
    <location>
        <begin position="509"/>
        <end position="537"/>
    </location>
</feature>
<dbReference type="SUPFAM" id="SSF57667">
    <property type="entry name" value="beta-beta-alpha zinc fingers"/>
    <property type="match status" value="3"/>
</dbReference>
<evidence type="ECO:0000256" key="11">
    <source>
        <dbReference type="PROSITE-ProRule" id="PRU01263"/>
    </source>
</evidence>
<dbReference type="RefSeq" id="XP_019559655.3">
    <property type="nucleotide sequence ID" value="XM_019704110.3"/>
</dbReference>
<keyword evidence="3" id="KW-0677">Repeat</keyword>
<dbReference type="SMART" id="SM00355">
    <property type="entry name" value="ZnF_C2H2"/>
    <property type="match status" value="6"/>
</dbReference>
<dbReference type="EnsemblMetazoa" id="AALFPA23_017988.R26399">
    <property type="protein sequence ID" value="AALFPA23_017988.P26399"/>
    <property type="gene ID" value="AALFPA23_017988"/>
</dbReference>
<feature type="domain" description="C2H2-type" evidence="12">
    <location>
        <begin position="481"/>
        <end position="508"/>
    </location>
</feature>
<protein>
    <recommendedName>
        <fullName evidence="16">C2h2-type zn-finger protein</fullName>
    </recommendedName>
</protein>